<dbReference type="RefSeq" id="WP_130058625.1">
    <property type="nucleotide sequence ID" value="NZ_JADNPJ010000002.1"/>
</dbReference>
<gene>
    <name evidence="1" type="ORF">F3F73_03185</name>
</gene>
<sequence length="392" mass="44521">MKTRKVHFTLGESAGQLIVSIAREHLIYSLNPDKALKAIKDSLVGCPTEIALDILIGKLILITNEDKVSLNAIQYTPDMKKEFPMLDIENWAENELLKMKRIAREWDSALLHLRNAIIKNSGRFDITVKYDHLVKYFYDGDADNLIALDDDIVSNIKGIVVGIKNFMGECLKTLSVIEWLYKAYPGYIPDGYILLPVDVRGLGTRLMELMYGDSEVEQYIRRNTLNMKMLDNYLDSQREIDKTIDQGIKPVDITGGYSAGWLAPDGSYYALNGDIANMLHNQIADALVTAGIIPIGSPKDGEEVDNRKNPDVWLEQHGWVKIHGNWILYDGWNLHRLCKQNIAITQQQIDQICKYGKFCCDGILLLGYSRKPVSAARIEMTDLSMLKRYFEL</sequence>
<dbReference type="Proteomes" id="UP000422221">
    <property type="component" value="Unassembled WGS sequence"/>
</dbReference>
<evidence type="ECO:0000313" key="2">
    <source>
        <dbReference type="Proteomes" id="UP000422221"/>
    </source>
</evidence>
<protein>
    <submittedName>
        <fullName evidence="1">Uncharacterized protein</fullName>
    </submittedName>
</protein>
<accession>A0A7J4XN34</accession>
<dbReference type="AlphaFoldDB" id="A0A7J4XN34"/>
<comment type="caution">
    <text evidence="1">The sequence shown here is derived from an EMBL/GenBank/DDBJ whole genome shotgun (WGS) entry which is preliminary data.</text>
</comment>
<evidence type="ECO:0000313" key="1">
    <source>
        <dbReference type="EMBL" id="KAA3769439.1"/>
    </source>
</evidence>
<organism evidence="1 2">
    <name type="scientific">Bacteroides salyersiae</name>
    <dbReference type="NCBI Taxonomy" id="291644"/>
    <lineage>
        <taxon>Bacteria</taxon>
        <taxon>Pseudomonadati</taxon>
        <taxon>Bacteroidota</taxon>
        <taxon>Bacteroidia</taxon>
        <taxon>Bacteroidales</taxon>
        <taxon>Bacteroidaceae</taxon>
        <taxon>Bacteroides</taxon>
    </lineage>
</organism>
<proteinExistence type="predicted"/>
<dbReference type="EMBL" id="VWMK01000002">
    <property type="protein sequence ID" value="KAA3769439.1"/>
    <property type="molecule type" value="Genomic_DNA"/>
</dbReference>
<reference evidence="1 2" key="1">
    <citation type="journal article" date="2019" name="Nat. Med.">
        <title>A library of human gut bacterial isolates paired with longitudinal multiomics data enables mechanistic microbiome research.</title>
        <authorList>
            <person name="Poyet M."/>
            <person name="Groussin M."/>
            <person name="Gibbons S.M."/>
            <person name="Avila-Pacheco J."/>
            <person name="Jiang X."/>
            <person name="Kearney S.M."/>
            <person name="Perrotta A.R."/>
            <person name="Berdy B."/>
            <person name="Zhao S."/>
            <person name="Lieberman T.D."/>
            <person name="Swanson P.K."/>
            <person name="Smith M."/>
            <person name="Roesemann S."/>
            <person name="Alexander J.E."/>
            <person name="Rich S.A."/>
            <person name="Livny J."/>
            <person name="Vlamakis H."/>
            <person name="Clish C."/>
            <person name="Bullock K."/>
            <person name="Deik A."/>
            <person name="Scott J."/>
            <person name="Pierce K.A."/>
            <person name="Xavier R.J."/>
            <person name="Alm E.J."/>
        </authorList>
    </citation>
    <scope>NUCLEOTIDE SEQUENCE [LARGE SCALE GENOMIC DNA]</scope>
    <source>
        <strain evidence="1 2">BIOML-A10</strain>
    </source>
</reference>
<name>A0A7J4XN34_9BACE</name>